<evidence type="ECO:0008006" key="2">
    <source>
        <dbReference type="Google" id="ProtNLM"/>
    </source>
</evidence>
<dbReference type="Pfam" id="PF03564">
    <property type="entry name" value="DUF1759"/>
    <property type="match status" value="1"/>
</dbReference>
<reference evidence="1" key="1">
    <citation type="submission" date="2015-11" db="EMBL/GenBank/DDBJ databases">
        <title>De novo transcriptome assembly of four potential Pierce s Disease insect vectors from Arizona vineyards.</title>
        <authorList>
            <person name="Tassone E.E."/>
        </authorList>
    </citation>
    <scope>NUCLEOTIDE SEQUENCE</scope>
</reference>
<dbReference type="PANTHER" id="PTHR47331:SF1">
    <property type="entry name" value="GAG-LIKE PROTEIN"/>
    <property type="match status" value="1"/>
</dbReference>
<protein>
    <recommendedName>
        <fullName evidence="2">Peptidase aspartic putative domain-containing protein</fullName>
    </recommendedName>
</protein>
<dbReference type="EMBL" id="GECZ01000939">
    <property type="protein sequence ID" value="JAS68830.1"/>
    <property type="molecule type" value="Transcribed_RNA"/>
</dbReference>
<dbReference type="InterPro" id="IPR005312">
    <property type="entry name" value="DUF1759"/>
</dbReference>
<dbReference type="PANTHER" id="PTHR47331">
    <property type="entry name" value="PHD-TYPE DOMAIN-CONTAINING PROTEIN"/>
    <property type="match status" value="1"/>
</dbReference>
<gene>
    <name evidence="1" type="ORF">g.32450</name>
</gene>
<evidence type="ECO:0000313" key="1">
    <source>
        <dbReference type="EMBL" id="JAS68830.1"/>
    </source>
</evidence>
<proteinExistence type="predicted"/>
<accession>A0A1B6H2I5</accession>
<sequence length="597" mass="67421">MAPTRNLDFKPETYTRLTNLTKTRFKNIKTAVDDLYRQAEPISTVQVKTLNAYLSELQRKKDDFETNFQRVLLITGDDAISEETLATDQDDINDIFIYISSHIESLLPIEKPNITTDISIDNASRLTTAHSQVRLPKLELPKFTGDLASWTSFINLFDTTIHNNNALSDVMKFQYLLSVLEKEPLNLVRSLNLTASNYFIAYNLLRERYHNDRRLQLLHLNQLLDLPQISSQHIPGVRKFVNTFNENTQALAALECEVQDSNPLLVAVLLRKMDVDLRKRLEAYRTASSSVKHTLPTVKEIIDFLNTECTQLEDATLSHNIRSMDINMSHKRTKAIPPNKTSFSKNVSMVATQSMSQTSCNNYPTTPCFACDQSSHKIYSCPVFKTKSPQERFQLVKKNRHCVSCLGAHDTKMCKSQSNCKQCNKRHHTLLHFNSENVPTSVATNSNTIKPSFKPTQYESNSQTKPETSVILASQNRSAGSNTTVVLGTLLIQVSSPDGNSHVFRALLDSGSMCNLITEHAANLLNIRRYKSDIQISGIDQHVTRNKGQVFIDIKTLSGQMIATNQPTLILDKLTVDLPRMPLSPDLLKQTQTYVLA</sequence>
<organism evidence="1">
    <name type="scientific">Cuerna arida</name>
    <dbReference type="NCBI Taxonomy" id="1464854"/>
    <lineage>
        <taxon>Eukaryota</taxon>
        <taxon>Metazoa</taxon>
        <taxon>Ecdysozoa</taxon>
        <taxon>Arthropoda</taxon>
        <taxon>Hexapoda</taxon>
        <taxon>Insecta</taxon>
        <taxon>Pterygota</taxon>
        <taxon>Neoptera</taxon>
        <taxon>Paraneoptera</taxon>
        <taxon>Hemiptera</taxon>
        <taxon>Auchenorrhyncha</taxon>
        <taxon>Membracoidea</taxon>
        <taxon>Cicadellidae</taxon>
        <taxon>Cicadellinae</taxon>
        <taxon>Proconiini</taxon>
        <taxon>Cuerna</taxon>
    </lineage>
</organism>
<name>A0A1B6H2I5_9HEMI</name>
<dbReference type="AlphaFoldDB" id="A0A1B6H2I5"/>
<feature type="non-terminal residue" evidence="1">
    <location>
        <position position="597"/>
    </location>
</feature>